<dbReference type="GO" id="GO:0003677">
    <property type="term" value="F:DNA binding"/>
    <property type="evidence" value="ECO:0007669"/>
    <property type="project" value="InterPro"/>
</dbReference>
<accession>A0A2N5T2B2</accession>
<dbReference type="STRING" id="200324.A0A2N5T2B2"/>
<dbReference type="InterPro" id="IPR011010">
    <property type="entry name" value="DNA_brk_join_enz"/>
</dbReference>
<dbReference type="InterPro" id="IPR013762">
    <property type="entry name" value="Integrase-like_cat_sf"/>
</dbReference>
<dbReference type="Proteomes" id="UP000235388">
    <property type="component" value="Unassembled WGS sequence"/>
</dbReference>
<comment type="caution">
    <text evidence="2">The sequence shown here is derived from an EMBL/GenBank/DDBJ whole genome shotgun (WGS) entry which is preliminary data.</text>
</comment>
<dbReference type="OrthoDB" id="3254696at2759"/>
<dbReference type="InterPro" id="IPR052925">
    <property type="entry name" value="Phage_Integrase-like_Recomb"/>
</dbReference>
<sequence>MSSPLSDDGKDDSIVKSPTLRGKEASINSDLYPFTLWAGRGLSDDNMEKITAGSLTRYLFAHKAWHTFHIAPYPYHTKTRVKLMLKESGQVDATLPQRPPKQPILPSDLLHLVNAFQGRGPEADAVTNLAIVAFWGMAWMAKLTYHQATGPVQACTKPTRRDVLPHPDRADLLLRGAKTAKPGEVQKLTLRPVHGTFFPIQALSHRLQDATSASDSLFGFNTNAGRVNLTKQQVNQILKAVWRTTGRPHLTGHSFWVGGALIRWALGISIDDIKTLGRWTSDCYQRYLRHIPPEDLKASLTALGIPPPSFPPSLL</sequence>
<organism evidence="2 3">
    <name type="scientific">Puccinia coronata f. sp. avenae</name>
    <dbReference type="NCBI Taxonomy" id="200324"/>
    <lineage>
        <taxon>Eukaryota</taxon>
        <taxon>Fungi</taxon>
        <taxon>Dikarya</taxon>
        <taxon>Basidiomycota</taxon>
        <taxon>Pucciniomycotina</taxon>
        <taxon>Pucciniomycetes</taxon>
        <taxon>Pucciniales</taxon>
        <taxon>Pucciniaceae</taxon>
        <taxon>Puccinia</taxon>
    </lineage>
</organism>
<name>A0A2N5T2B2_9BASI</name>
<dbReference type="SUPFAM" id="SSF56349">
    <property type="entry name" value="DNA breaking-rejoining enzymes"/>
    <property type="match status" value="1"/>
</dbReference>
<proteinExistence type="predicted"/>
<protein>
    <recommendedName>
        <fullName evidence="4">Tyr recombinase domain-containing protein</fullName>
    </recommendedName>
</protein>
<dbReference type="PANTHER" id="PTHR34605:SF3">
    <property type="entry name" value="P CELL-TYPE AGGLUTINATION PROTEIN MAP4-LIKE-RELATED"/>
    <property type="match status" value="1"/>
</dbReference>
<reference evidence="2 3" key="1">
    <citation type="submission" date="2017-11" db="EMBL/GenBank/DDBJ databases">
        <title>De novo assembly and phasing of dikaryotic genomes from two isolates of Puccinia coronata f. sp. avenae, the causal agent of oat crown rust.</title>
        <authorList>
            <person name="Miller M.E."/>
            <person name="Zhang Y."/>
            <person name="Omidvar V."/>
            <person name="Sperschneider J."/>
            <person name="Schwessinger B."/>
            <person name="Raley C."/>
            <person name="Palmer J.M."/>
            <person name="Garnica D."/>
            <person name="Upadhyaya N."/>
            <person name="Rathjen J."/>
            <person name="Taylor J.M."/>
            <person name="Park R.F."/>
            <person name="Dodds P.N."/>
            <person name="Hirsch C.D."/>
            <person name="Kianian S.F."/>
            <person name="Figueroa M."/>
        </authorList>
    </citation>
    <scope>NUCLEOTIDE SEQUENCE [LARGE SCALE GENOMIC DNA]</scope>
    <source>
        <strain evidence="2">12NC29</strain>
    </source>
</reference>
<evidence type="ECO:0000313" key="3">
    <source>
        <dbReference type="Proteomes" id="UP000235388"/>
    </source>
</evidence>
<gene>
    <name evidence="2" type="ORF">PCANC_08957</name>
</gene>
<dbReference type="AlphaFoldDB" id="A0A2N5T2B2"/>
<keyword evidence="3" id="KW-1185">Reference proteome</keyword>
<dbReference type="GO" id="GO:0015074">
    <property type="term" value="P:DNA integration"/>
    <property type="evidence" value="ECO:0007669"/>
    <property type="project" value="InterPro"/>
</dbReference>
<dbReference type="PANTHER" id="PTHR34605">
    <property type="entry name" value="PHAGE_INTEGRASE DOMAIN-CONTAINING PROTEIN"/>
    <property type="match status" value="1"/>
</dbReference>
<dbReference type="GO" id="GO:0006310">
    <property type="term" value="P:DNA recombination"/>
    <property type="evidence" value="ECO:0007669"/>
    <property type="project" value="UniProtKB-KW"/>
</dbReference>
<evidence type="ECO:0008006" key="4">
    <source>
        <dbReference type="Google" id="ProtNLM"/>
    </source>
</evidence>
<keyword evidence="1" id="KW-0233">DNA recombination</keyword>
<evidence type="ECO:0000313" key="2">
    <source>
        <dbReference type="EMBL" id="PLW19639.1"/>
    </source>
</evidence>
<evidence type="ECO:0000256" key="1">
    <source>
        <dbReference type="ARBA" id="ARBA00023172"/>
    </source>
</evidence>
<dbReference type="Gene3D" id="1.10.443.10">
    <property type="entry name" value="Intergrase catalytic core"/>
    <property type="match status" value="1"/>
</dbReference>
<dbReference type="EMBL" id="PGCJ01000809">
    <property type="protein sequence ID" value="PLW19639.1"/>
    <property type="molecule type" value="Genomic_DNA"/>
</dbReference>